<dbReference type="AlphaFoldDB" id="A0A918WJ50"/>
<proteinExistence type="predicted"/>
<reference evidence="3" key="1">
    <citation type="journal article" date="2014" name="Int. J. Syst. Evol. Microbiol.">
        <title>Complete genome sequence of Corynebacterium casei LMG S-19264T (=DSM 44701T), isolated from a smear-ripened cheese.</title>
        <authorList>
            <consortium name="US DOE Joint Genome Institute (JGI-PGF)"/>
            <person name="Walter F."/>
            <person name="Albersmeier A."/>
            <person name="Kalinowski J."/>
            <person name="Ruckert C."/>
        </authorList>
    </citation>
    <scope>NUCLEOTIDE SEQUENCE</scope>
    <source>
        <strain evidence="3">KCTC 12988</strain>
    </source>
</reference>
<keyword evidence="2" id="KW-0732">Signal</keyword>
<comment type="caution">
    <text evidence="3">The sequence shown here is derived from an EMBL/GenBank/DDBJ whole genome shotgun (WGS) entry which is preliminary data.</text>
</comment>
<protein>
    <submittedName>
        <fullName evidence="3">Uncharacterized protein</fullName>
    </submittedName>
</protein>
<feature type="signal peptide" evidence="2">
    <location>
        <begin position="1"/>
        <end position="28"/>
    </location>
</feature>
<name>A0A918WJ50_9BACT</name>
<gene>
    <name evidence="3" type="ORF">GCM10007100_16780</name>
</gene>
<evidence type="ECO:0000313" key="3">
    <source>
        <dbReference type="EMBL" id="GHC51246.1"/>
    </source>
</evidence>
<feature type="region of interest" description="Disordered" evidence="1">
    <location>
        <begin position="36"/>
        <end position="62"/>
    </location>
</feature>
<feature type="chain" id="PRO_5037034284" evidence="2">
    <location>
        <begin position="29"/>
        <end position="186"/>
    </location>
</feature>
<evidence type="ECO:0000256" key="2">
    <source>
        <dbReference type="SAM" id="SignalP"/>
    </source>
</evidence>
<keyword evidence="4" id="KW-1185">Reference proteome</keyword>
<dbReference type="RefSeq" id="WP_189569483.1">
    <property type="nucleotide sequence ID" value="NZ_BMXI01000006.1"/>
</dbReference>
<feature type="compositionally biased region" description="Basic and acidic residues" evidence="1">
    <location>
        <begin position="36"/>
        <end position="54"/>
    </location>
</feature>
<accession>A0A918WJ50</accession>
<dbReference type="Proteomes" id="UP000644507">
    <property type="component" value="Unassembled WGS sequence"/>
</dbReference>
<sequence length="186" mass="20367">MKLKKKNNTLLAIGITSLAYLSSPLAFADEHDHAKEGVAEHADHDDHEGHDHAKVPASPNGGRILTEIEPHAELLVTENRKLQITFLDDEGKKVAVDQQSASAHTGQRSAPVRMTFEVKDGILISDKALPKGMNIPAILQVKITPEAKSLTIRLNLNLENCPTCDYLEYACTCDHTAEDGHEGHDH</sequence>
<evidence type="ECO:0000256" key="1">
    <source>
        <dbReference type="SAM" id="MobiDB-lite"/>
    </source>
</evidence>
<organism evidence="3 4">
    <name type="scientific">Roseibacillus persicicus</name>
    <dbReference type="NCBI Taxonomy" id="454148"/>
    <lineage>
        <taxon>Bacteria</taxon>
        <taxon>Pseudomonadati</taxon>
        <taxon>Verrucomicrobiota</taxon>
        <taxon>Verrucomicrobiia</taxon>
        <taxon>Verrucomicrobiales</taxon>
        <taxon>Verrucomicrobiaceae</taxon>
        <taxon>Roseibacillus</taxon>
    </lineage>
</organism>
<evidence type="ECO:0000313" key="4">
    <source>
        <dbReference type="Proteomes" id="UP000644507"/>
    </source>
</evidence>
<dbReference type="EMBL" id="BMXI01000006">
    <property type="protein sequence ID" value="GHC51246.1"/>
    <property type="molecule type" value="Genomic_DNA"/>
</dbReference>
<reference evidence="3" key="2">
    <citation type="submission" date="2020-09" db="EMBL/GenBank/DDBJ databases">
        <authorList>
            <person name="Sun Q."/>
            <person name="Kim S."/>
        </authorList>
    </citation>
    <scope>NUCLEOTIDE SEQUENCE</scope>
    <source>
        <strain evidence="3">KCTC 12988</strain>
    </source>
</reference>